<sequence>MSGFWIVNDCLAYFAQAQPFRVKTRNHEALHSSQSAAGSEDKAHGQDIKAGCVLRTNDPKQRLQPMGFRPACAGACASLRFDGPPRHPELDPNKWRPYVWSSHHLTITPGKRRC</sequence>
<keyword evidence="2" id="KW-1185">Reference proteome</keyword>
<organism evidence="1 2">
    <name type="scientific">Verruconis gallopava</name>
    <dbReference type="NCBI Taxonomy" id="253628"/>
    <lineage>
        <taxon>Eukaryota</taxon>
        <taxon>Fungi</taxon>
        <taxon>Dikarya</taxon>
        <taxon>Ascomycota</taxon>
        <taxon>Pezizomycotina</taxon>
        <taxon>Dothideomycetes</taxon>
        <taxon>Pleosporomycetidae</taxon>
        <taxon>Venturiales</taxon>
        <taxon>Sympoventuriaceae</taxon>
        <taxon>Verruconis</taxon>
    </lineage>
</organism>
<dbReference type="Proteomes" id="UP000053259">
    <property type="component" value="Unassembled WGS sequence"/>
</dbReference>
<protein>
    <submittedName>
        <fullName evidence="1">Uncharacterized protein</fullName>
    </submittedName>
</protein>
<evidence type="ECO:0000313" key="2">
    <source>
        <dbReference type="Proteomes" id="UP000053259"/>
    </source>
</evidence>
<evidence type="ECO:0000313" key="1">
    <source>
        <dbReference type="EMBL" id="KIW09451.1"/>
    </source>
</evidence>
<proteinExistence type="predicted"/>
<accession>A0A0D1Y379</accession>
<dbReference type="RefSeq" id="XP_016219320.1">
    <property type="nucleotide sequence ID" value="XM_016353063.1"/>
</dbReference>
<dbReference type="GeneID" id="27308304"/>
<dbReference type="InParanoid" id="A0A0D1Y379"/>
<reference evidence="1 2" key="1">
    <citation type="submission" date="2015-01" db="EMBL/GenBank/DDBJ databases">
        <title>The Genome Sequence of Ochroconis gallopava CBS43764.</title>
        <authorList>
            <consortium name="The Broad Institute Genomics Platform"/>
            <person name="Cuomo C."/>
            <person name="de Hoog S."/>
            <person name="Gorbushina A."/>
            <person name="Stielow B."/>
            <person name="Teixiera M."/>
            <person name="Abouelleil A."/>
            <person name="Chapman S.B."/>
            <person name="Priest M."/>
            <person name="Young S.K."/>
            <person name="Wortman J."/>
            <person name="Nusbaum C."/>
            <person name="Birren B."/>
        </authorList>
    </citation>
    <scope>NUCLEOTIDE SEQUENCE [LARGE SCALE GENOMIC DNA]</scope>
    <source>
        <strain evidence="1 2">CBS 43764</strain>
    </source>
</reference>
<name>A0A0D1Y379_9PEZI</name>
<dbReference type="EMBL" id="KN847529">
    <property type="protein sequence ID" value="KIW09451.1"/>
    <property type="molecule type" value="Genomic_DNA"/>
</dbReference>
<dbReference type="HOGENOM" id="CLU_2122954_0_0_1"/>
<dbReference type="VEuPathDB" id="FungiDB:PV09_00331"/>
<dbReference type="AlphaFoldDB" id="A0A0D1Y379"/>
<gene>
    <name evidence="1" type="ORF">PV09_00331</name>
</gene>